<protein>
    <submittedName>
        <fullName evidence="1">Uncharacterized protein</fullName>
    </submittedName>
</protein>
<dbReference type="EMBL" id="VSSQ01057422">
    <property type="protein sequence ID" value="MPN11223.1"/>
    <property type="molecule type" value="Genomic_DNA"/>
</dbReference>
<gene>
    <name evidence="1" type="ORF">SDC9_158524</name>
</gene>
<sequence>MGVGKVKRLPHLALVRLAVAHHAEHAVVPSVDFVAQRRARRAGRALSQRSGGQVHAGSELAVRVAGKPRVRVVQGVCLLHGIEAHQTVGGVGHRACVALGQHQPVPILPPGIFRIELHDLAVQHRHQLRQIHGPAHMAKAKRVYHLQRLQADLRRQNVQCFRCFFIH</sequence>
<dbReference type="AlphaFoldDB" id="A0A645FFS9"/>
<accession>A0A645FFS9</accession>
<name>A0A645FFS9_9ZZZZ</name>
<organism evidence="1">
    <name type="scientific">bioreactor metagenome</name>
    <dbReference type="NCBI Taxonomy" id="1076179"/>
    <lineage>
        <taxon>unclassified sequences</taxon>
        <taxon>metagenomes</taxon>
        <taxon>ecological metagenomes</taxon>
    </lineage>
</organism>
<evidence type="ECO:0000313" key="1">
    <source>
        <dbReference type="EMBL" id="MPN11223.1"/>
    </source>
</evidence>
<reference evidence="1" key="1">
    <citation type="submission" date="2019-08" db="EMBL/GenBank/DDBJ databases">
        <authorList>
            <person name="Kucharzyk K."/>
            <person name="Murdoch R.W."/>
            <person name="Higgins S."/>
            <person name="Loffler F."/>
        </authorList>
    </citation>
    <scope>NUCLEOTIDE SEQUENCE</scope>
</reference>
<proteinExistence type="predicted"/>
<comment type="caution">
    <text evidence="1">The sequence shown here is derived from an EMBL/GenBank/DDBJ whole genome shotgun (WGS) entry which is preliminary data.</text>
</comment>